<name>A0ABR6MIS2_MICEC</name>
<dbReference type="CDD" id="cd00093">
    <property type="entry name" value="HTH_XRE"/>
    <property type="match status" value="1"/>
</dbReference>
<keyword evidence="3" id="KW-1185">Reference proteome</keyword>
<dbReference type="InterPro" id="IPR001387">
    <property type="entry name" value="Cro/C1-type_HTH"/>
</dbReference>
<dbReference type="Proteomes" id="UP000618986">
    <property type="component" value="Unassembled WGS sequence"/>
</dbReference>
<accession>A0ABR6MIS2</accession>
<gene>
    <name evidence="2" type="ORF">FHU28_005124</name>
</gene>
<dbReference type="SUPFAM" id="SSF47413">
    <property type="entry name" value="lambda repressor-like DNA-binding domains"/>
    <property type="match status" value="1"/>
</dbReference>
<feature type="region of interest" description="Disordered" evidence="1">
    <location>
        <begin position="140"/>
        <end position="181"/>
    </location>
</feature>
<dbReference type="InterPro" id="IPR010982">
    <property type="entry name" value="Lambda_DNA-bd_dom_sf"/>
</dbReference>
<reference evidence="2 3" key="1">
    <citation type="submission" date="2020-08" db="EMBL/GenBank/DDBJ databases">
        <title>Sequencing the genomes of 1000 actinobacteria strains.</title>
        <authorList>
            <person name="Klenk H.-P."/>
        </authorList>
    </citation>
    <scope>NUCLEOTIDE SEQUENCE [LARGE SCALE GENOMIC DNA]</scope>
    <source>
        <strain evidence="2 3">DSM 43036</strain>
    </source>
</reference>
<feature type="compositionally biased region" description="Low complexity" evidence="1">
    <location>
        <begin position="143"/>
        <end position="158"/>
    </location>
</feature>
<sequence>MTRRRRPGVRVAIRAVAPEVTMIPSSPPGPRLLGPLLAELRAARGWSQQRLAAELCAASGVPTLTRHEVSRWERQLRLPGDFWSAWLATVLGVPGELLAGAAASSRRLGATPAAVDPAGSRARLALLTLAHRWAADPGGGTLAGPFTGPATAAPSGPATGDGYGPPGADDSAGSGRRHPADGASLATLRRWDDLLGGGDLAGLGARRLRRSVRGYRRAGPAGRRRMLPSLAESAQLAGWLAADAGDLTGGLVAYRLALRAAVAAGEPPLAGHVLGSASHLLADAGDPAGALVLARIGYAASRATASPGLRALLLHRVALAAALGGRCRAAGQALAGADRAGPPEPGREPPWLYWLDAAELAAMTGRTLVALGRPAAAVPLLTPVVTALGRPRRSAVYGGWLARGHLGLGAEPEACAVAGEALLDAVRSGSPRAVGQLTEFRRGLARRPPGPATRGYARLLAAARPYLPSRHRWRPSPPVSCEPRRDGGTTGSGPNR</sequence>
<comment type="caution">
    <text evidence="2">The sequence shown here is derived from an EMBL/GenBank/DDBJ whole genome shotgun (WGS) entry which is preliminary data.</text>
</comment>
<evidence type="ECO:0000313" key="2">
    <source>
        <dbReference type="EMBL" id="MBB5115285.1"/>
    </source>
</evidence>
<dbReference type="GeneID" id="300295649"/>
<dbReference type="RefSeq" id="WP_311773649.1">
    <property type="nucleotide sequence ID" value="NZ_JACHJC010000001.1"/>
</dbReference>
<protein>
    <submittedName>
        <fullName evidence="2">Transcriptional regulator with XRE-family HTH domain</fullName>
    </submittedName>
</protein>
<feature type="region of interest" description="Disordered" evidence="1">
    <location>
        <begin position="467"/>
        <end position="496"/>
    </location>
</feature>
<evidence type="ECO:0000313" key="3">
    <source>
        <dbReference type="Proteomes" id="UP000618986"/>
    </source>
</evidence>
<dbReference type="EMBL" id="JACHJC010000001">
    <property type="protein sequence ID" value="MBB5115285.1"/>
    <property type="molecule type" value="Genomic_DNA"/>
</dbReference>
<proteinExistence type="predicted"/>
<evidence type="ECO:0000256" key="1">
    <source>
        <dbReference type="SAM" id="MobiDB-lite"/>
    </source>
</evidence>
<dbReference type="Gene3D" id="1.10.260.40">
    <property type="entry name" value="lambda repressor-like DNA-binding domains"/>
    <property type="match status" value="1"/>
</dbReference>
<organism evidence="2 3">
    <name type="scientific">Micromonospora echinospora</name>
    <name type="common">Micromonospora purpurea</name>
    <dbReference type="NCBI Taxonomy" id="1877"/>
    <lineage>
        <taxon>Bacteria</taxon>
        <taxon>Bacillati</taxon>
        <taxon>Actinomycetota</taxon>
        <taxon>Actinomycetes</taxon>
        <taxon>Micromonosporales</taxon>
        <taxon>Micromonosporaceae</taxon>
        <taxon>Micromonospora</taxon>
    </lineage>
</organism>